<evidence type="ECO:0000256" key="7">
    <source>
        <dbReference type="ARBA" id="ARBA00022679"/>
    </source>
</evidence>
<evidence type="ECO:0000256" key="3">
    <source>
        <dbReference type="ARBA" id="ARBA00011890"/>
    </source>
</evidence>
<name>A0A4R4TH74_9ACTN</name>
<evidence type="ECO:0000313" key="12">
    <source>
        <dbReference type="EMBL" id="TDC75686.1"/>
    </source>
</evidence>
<keyword evidence="5" id="KW-0963">Cytoplasm</keyword>
<dbReference type="OrthoDB" id="4035289at2"/>
<gene>
    <name evidence="12" type="primary">fxlM</name>
    <name evidence="12" type="ORF">E1283_11615</name>
</gene>
<dbReference type="PANTHER" id="PTHR11579">
    <property type="entry name" value="PROTEIN-L-ISOASPARTATE O-METHYLTRANSFERASE"/>
    <property type="match status" value="1"/>
</dbReference>
<dbReference type="SUPFAM" id="SSF53335">
    <property type="entry name" value="S-adenosyl-L-methionine-dependent methyltransferases"/>
    <property type="match status" value="1"/>
</dbReference>
<dbReference type="PANTHER" id="PTHR11579:SF0">
    <property type="entry name" value="PROTEIN-L-ISOASPARTATE(D-ASPARTATE) O-METHYLTRANSFERASE"/>
    <property type="match status" value="1"/>
</dbReference>
<dbReference type="Pfam" id="PF01135">
    <property type="entry name" value="PCMT"/>
    <property type="match status" value="1"/>
</dbReference>
<comment type="similarity">
    <text evidence="2">Belongs to the methyltransferase superfamily. L-isoaspartyl/D-aspartyl protein methyltransferase family.</text>
</comment>
<dbReference type="EMBL" id="SMKI01000097">
    <property type="protein sequence ID" value="TDC75686.1"/>
    <property type="molecule type" value="Genomic_DNA"/>
</dbReference>
<accession>A0A4R4TH74</accession>
<dbReference type="CDD" id="cd02440">
    <property type="entry name" value="AdoMet_MTases"/>
    <property type="match status" value="1"/>
</dbReference>
<dbReference type="RefSeq" id="WP_132817893.1">
    <property type="nucleotide sequence ID" value="NZ_SMKI01000097.1"/>
</dbReference>
<dbReference type="InterPro" id="IPR000682">
    <property type="entry name" value="PCMT"/>
</dbReference>
<evidence type="ECO:0000256" key="1">
    <source>
        <dbReference type="ARBA" id="ARBA00004496"/>
    </source>
</evidence>
<evidence type="ECO:0000256" key="9">
    <source>
        <dbReference type="ARBA" id="ARBA00030757"/>
    </source>
</evidence>
<organism evidence="12 13">
    <name type="scientific">Streptomyces hainanensis</name>
    <dbReference type="NCBI Taxonomy" id="402648"/>
    <lineage>
        <taxon>Bacteria</taxon>
        <taxon>Bacillati</taxon>
        <taxon>Actinomycetota</taxon>
        <taxon>Actinomycetes</taxon>
        <taxon>Kitasatosporales</taxon>
        <taxon>Streptomycetaceae</taxon>
        <taxon>Streptomyces</taxon>
    </lineage>
</organism>
<sequence length="427" mass="46016">MSEATVDEDQATQLRGKAVDELIASGDIVSKPVETVMRQVRRHAFVPEATLEAAYDAISAVVTKRNDDGGSISSVSAPQIQAMMLEQADIQPGMRVLEIGSGGLNAAYLAELVGEGGEVTTVDIDPDIVARAQRLLTANGYPQVRVVLADAAGGVPQHAPYDRILVTAGAWDIPPAWFEQLAEDGRLVVPLRIRNLTRSIGFQRNGSRLDSTSSRICGFVPMQGKEEHDGQALLVTGTEEIRLWFEDGLPENPSLLDNAVRTPRAEVWTGVTVGRTEVLDTLQMYLATALDHFCTMSVNPDLDTGLVAPSNKWFSLAAVDGPDFGYLTVRRTSDENQVEYGAHALGPSAPAFAQLLAQHVQTWAAEHRGGPGPRFTVHPAGTADDQLPKAPLRRVIDKKHCRVTLSWNTAATATGGQGILHQHTTQV</sequence>
<dbReference type="InterPro" id="IPR029063">
    <property type="entry name" value="SAM-dependent_MTases_sf"/>
</dbReference>
<comment type="caution">
    <text evidence="12">The sequence shown here is derived from an EMBL/GenBank/DDBJ whole genome shotgun (WGS) entry which is preliminary data.</text>
</comment>
<dbReference type="AlphaFoldDB" id="A0A4R4TH74"/>
<dbReference type="InterPro" id="IPR027573">
    <property type="entry name" value="Methyltran_FxLD"/>
</dbReference>
<dbReference type="Proteomes" id="UP000295345">
    <property type="component" value="Unassembled WGS sequence"/>
</dbReference>
<dbReference type="EC" id="2.1.1.77" evidence="3"/>
<evidence type="ECO:0000256" key="11">
    <source>
        <dbReference type="ARBA" id="ARBA00031350"/>
    </source>
</evidence>
<evidence type="ECO:0000256" key="5">
    <source>
        <dbReference type="ARBA" id="ARBA00022490"/>
    </source>
</evidence>
<dbReference type="GO" id="GO:0005737">
    <property type="term" value="C:cytoplasm"/>
    <property type="evidence" value="ECO:0007669"/>
    <property type="project" value="UniProtKB-SubCell"/>
</dbReference>
<evidence type="ECO:0000256" key="10">
    <source>
        <dbReference type="ARBA" id="ARBA00031323"/>
    </source>
</evidence>
<dbReference type="GO" id="GO:0032259">
    <property type="term" value="P:methylation"/>
    <property type="evidence" value="ECO:0007669"/>
    <property type="project" value="UniProtKB-KW"/>
</dbReference>
<dbReference type="GO" id="GO:0004719">
    <property type="term" value="F:protein-L-isoaspartate (D-aspartate) O-methyltransferase activity"/>
    <property type="evidence" value="ECO:0007669"/>
    <property type="project" value="UniProtKB-EC"/>
</dbReference>
<dbReference type="Gene3D" id="3.40.50.150">
    <property type="entry name" value="Vaccinia Virus protein VP39"/>
    <property type="match status" value="1"/>
</dbReference>
<keyword evidence="13" id="KW-1185">Reference proteome</keyword>
<evidence type="ECO:0000313" key="13">
    <source>
        <dbReference type="Proteomes" id="UP000295345"/>
    </source>
</evidence>
<keyword evidence="7 12" id="KW-0808">Transferase</keyword>
<protein>
    <recommendedName>
        <fullName evidence="4">Protein-L-isoaspartate O-methyltransferase</fullName>
        <ecNumber evidence="3">2.1.1.77</ecNumber>
    </recommendedName>
    <alternativeName>
        <fullName evidence="11">L-isoaspartyl protein carboxyl methyltransferase</fullName>
    </alternativeName>
    <alternativeName>
        <fullName evidence="9">Protein L-isoaspartyl methyltransferase</fullName>
    </alternativeName>
    <alternativeName>
        <fullName evidence="10">Protein-beta-aspartate methyltransferase</fullName>
    </alternativeName>
</protein>
<comment type="subcellular location">
    <subcellularLocation>
        <location evidence="1">Cytoplasm</location>
    </subcellularLocation>
</comment>
<keyword evidence="8" id="KW-0949">S-adenosyl-L-methionine</keyword>
<proteinExistence type="inferred from homology"/>
<keyword evidence="6 12" id="KW-0489">Methyltransferase</keyword>
<reference evidence="12 13" key="1">
    <citation type="submission" date="2019-03" db="EMBL/GenBank/DDBJ databases">
        <title>Draft genome sequences of novel Actinobacteria.</title>
        <authorList>
            <person name="Sahin N."/>
            <person name="Ay H."/>
            <person name="Saygin H."/>
        </authorList>
    </citation>
    <scope>NUCLEOTIDE SEQUENCE [LARGE SCALE GENOMIC DNA]</scope>
    <source>
        <strain evidence="12 13">DSM 41900</strain>
    </source>
</reference>
<evidence type="ECO:0000256" key="2">
    <source>
        <dbReference type="ARBA" id="ARBA00005369"/>
    </source>
</evidence>
<dbReference type="NCBIfam" id="TIGR04364">
    <property type="entry name" value="methyltran_FxLD"/>
    <property type="match status" value="1"/>
</dbReference>
<evidence type="ECO:0000256" key="6">
    <source>
        <dbReference type="ARBA" id="ARBA00022603"/>
    </source>
</evidence>
<evidence type="ECO:0000256" key="8">
    <source>
        <dbReference type="ARBA" id="ARBA00022691"/>
    </source>
</evidence>
<evidence type="ECO:0000256" key="4">
    <source>
        <dbReference type="ARBA" id="ARBA00013346"/>
    </source>
</evidence>